<evidence type="ECO:0008006" key="3">
    <source>
        <dbReference type="Google" id="ProtNLM"/>
    </source>
</evidence>
<name>G5AFW6_PHYSP</name>
<organism evidence="1 2">
    <name type="scientific">Phytophthora sojae (strain P6497)</name>
    <name type="common">Soybean stem and root rot agent</name>
    <name type="synonym">Phytophthora megasperma f. sp. glycines</name>
    <dbReference type="NCBI Taxonomy" id="1094619"/>
    <lineage>
        <taxon>Eukaryota</taxon>
        <taxon>Sar</taxon>
        <taxon>Stramenopiles</taxon>
        <taxon>Oomycota</taxon>
        <taxon>Peronosporomycetes</taxon>
        <taxon>Peronosporales</taxon>
        <taxon>Peronosporaceae</taxon>
        <taxon>Phytophthora</taxon>
    </lineage>
</organism>
<dbReference type="InParanoid" id="G5AFW6"/>
<dbReference type="SUPFAM" id="SSF48403">
    <property type="entry name" value="Ankyrin repeat"/>
    <property type="match status" value="1"/>
</dbReference>
<sequence length="180" mass="19756">MLLPPGKSALEYGKLLLDPVLIERRFEAGLLDDISCSASGRRSSFQFGAASGWRTGSTACKMGKLAILRWLVEHPTGRAAVSVFKVGDDLLPLLYDAVSQGHLDVMQYLYDQDVAFGYGTALLCAIRGDKTDAAKWLLDRFPPTEKIPQYCVLAEAARREVPGSPGFSWVKAVLNSRVEY</sequence>
<reference evidence="1 2" key="1">
    <citation type="journal article" date="2006" name="Science">
        <title>Phytophthora genome sequences uncover evolutionary origins and mechanisms of pathogenesis.</title>
        <authorList>
            <person name="Tyler B.M."/>
            <person name="Tripathy S."/>
            <person name="Zhang X."/>
            <person name="Dehal P."/>
            <person name="Jiang R.H."/>
            <person name="Aerts A."/>
            <person name="Arredondo F.D."/>
            <person name="Baxter L."/>
            <person name="Bensasson D."/>
            <person name="Beynon J.L."/>
            <person name="Chapman J."/>
            <person name="Damasceno C.M."/>
            <person name="Dorrance A.E."/>
            <person name="Dou D."/>
            <person name="Dickerman A.W."/>
            <person name="Dubchak I.L."/>
            <person name="Garbelotto M."/>
            <person name="Gijzen M."/>
            <person name="Gordon S.G."/>
            <person name="Govers F."/>
            <person name="Grunwald N.J."/>
            <person name="Huang W."/>
            <person name="Ivors K.L."/>
            <person name="Jones R.W."/>
            <person name="Kamoun S."/>
            <person name="Krampis K."/>
            <person name="Lamour K.H."/>
            <person name="Lee M.K."/>
            <person name="McDonald W.H."/>
            <person name="Medina M."/>
            <person name="Meijer H.J."/>
            <person name="Nordberg E.K."/>
            <person name="Maclean D.J."/>
            <person name="Ospina-Giraldo M.D."/>
            <person name="Morris P.F."/>
            <person name="Phuntumart V."/>
            <person name="Putnam N.H."/>
            <person name="Rash S."/>
            <person name="Rose J.K."/>
            <person name="Sakihama Y."/>
            <person name="Salamov A.A."/>
            <person name="Savidor A."/>
            <person name="Scheuring C.F."/>
            <person name="Smith B.M."/>
            <person name="Sobral B.W."/>
            <person name="Terry A."/>
            <person name="Torto-Alalibo T.A."/>
            <person name="Win J."/>
            <person name="Xu Z."/>
            <person name="Zhang H."/>
            <person name="Grigoriev I.V."/>
            <person name="Rokhsar D.S."/>
            <person name="Boore J.L."/>
        </authorList>
    </citation>
    <scope>NUCLEOTIDE SEQUENCE [LARGE SCALE GENOMIC DNA]</scope>
    <source>
        <strain evidence="1 2">P6497</strain>
    </source>
</reference>
<dbReference type="KEGG" id="psoj:PHYSODRAFT_307742"/>
<protein>
    <recommendedName>
        <fullName evidence="3">Ankyrin repeat protein</fullName>
    </recommendedName>
</protein>
<dbReference type="EMBL" id="JH159166">
    <property type="protein sequence ID" value="EGZ05482.1"/>
    <property type="molecule type" value="Genomic_DNA"/>
</dbReference>
<keyword evidence="2" id="KW-1185">Reference proteome</keyword>
<evidence type="ECO:0000313" key="1">
    <source>
        <dbReference type="EMBL" id="EGZ05482.1"/>
    </source>
</evidence>
<dbReference type="Proteomes" id="UP000002640">
    <property type="component" value="Unassembled WGS sequence"/>
</dbReference>
<gene>
    <name evidence="1" type="ORF">PHYSODRAFT_307742</name>
</gene>
<dbReference type="Gene3D" id="1.25.40.20">
    <property type="entry name" value="Ankyrin repeat-containing domain"/>
    <property type="match status" value="1"/>
</dbReference>
<evidence type="ECO:0000313" key="2">
    <source>
        <dbReference type="Proteomes" id="UP000002640"/>
    </source>
</evidence>
<dbReference type="AlphaFoldDB" id="G5AFW6"/>
<dbReference type="GeneID" id="20642927"/>
<dbReference type="RefSeq" id="XP_009539013.1">
    <property type="nucleotide sequence ID" value="XM_009540718.1"/>
</dbReference>
<proteinExistence type="predicted"/>
<dbReference type="SMR" id="G5AFW6"/>
<accession>G5AFW6</accession>
<dbReference type="InterPro" id="IPR036770">
    <property type="entry name" value="Ankyrin_rpt-contain_sf"/>
</dbReference>